<keyword evidence="4" id="KW-0808">Transferase</keyword>
<organism evidence="10 11">
    <name type="scientific">Scytonema tolypothrichoides VB-61278_2</name>
    <dbReference type="NCBI Taxonomy" id="3232314"/>
    <lineage>
        <taxon>Bacteria</taxon>
        <taxon>Bacillati</taxon>
        <taxon>Cyanobacteriota</taxon>
        <taxon>Cyanophyceae</taxon>
        <taxon>Nostocales</taxon>
        <taxon>Scytonemataceae</taxon>
        <taxon>Scytonema</taxon>
    </lineage>
</organism>
<keyword evidence="7" id="KW-0175">Coiled coil</keyword>
<dbReference type="SMART" id="SM00388">
    <property type="entry name" value="HisKA"/>
    <property type="match status" value="1"/>
</dbReference>
<dbReference type="InterPro" id="IPR035965">
    <property type="entry name" value="PAS-like_dom_sf"/>
</dbReference>
<evidence type="ECO:0000256" key="8">
    <source>
        <dbReference type="SAM" id="Phobius"/>
    </source>
</evidence>
<dbReference type="SUPFAM" id="SSF47384">
    <property type="entry name" value="Homodimeric domain of signal transducing histidine kinase"/>
    <property type="match status" value="1"/>
</dbReference>
<dbReference type="EC" id="2.7.13.3" evidence="2"/>
<feature type="domain" description="Histidine kinase" evidence="9">
    <location>
        <begin position="467"/>
        <end position="680"/>
    </location>
</feature>
<sequence length="683" mass="78252">MWEFLNNLISPNNFIPHGHCYLWKPELVWLHLLSDLAIGLSYYSIPAWLIYFARKRQDLPFRWIFRLFGAFIIFCGTTHLLAIWTLWYPAYWLTGLVKAGTAIISVYTALQLGPLVSLALALPSPTQIEAANLALQKENQERKQAEEALKQAEISLKQTNELLEQRVRERTTEVEHSLSLLQTTLESTADAILALDLTDKIITFNQKYIDLWKIEDLVPYKDDHSKVLLCVYKQLKNPENLRVQIEQELAQPDFQGYGIFELKNGKICERYSKPQFLNGQIVGRVITCRDITARKQAEECLRRSEELYRTLVQNFPNGFVTLFDRQLRYTLVEGTELIEVGLSRETTEGKALWEVLPAEISAMLEPCYRSALMGTTIVVDIPYSDRIYRFHVVPVRNEQGEIFAGMSMSQNITLQKQAEQTLRQAKNQLEIRVQQRTQELYEANNTLQELNTELQRSNQELEQFAYVASHDLQEPLRAVAGYTQLLADEYQNCLDETATEYIAYIIDGAARMRQLIQDLLAYSRVGTKGKAFASCDCNTVVRQALNNLLVLIGENNASVDSDRLPTVMADSTQMVQLFQNLVSNAIKFRREEPPKIQIKAELKDEGWLFGVKDNGIGIKSQYLERIFQIFQRLHSRKEVPGTGIGLAICKKIVERHHGHIWAESEPGVGTTFYFTIPQLTATN</sequence>
<dbReference type="InterPro" id="IPR003594">
    <property type="entry name" value="HATPase_dom"/>
</dbReference>
<dbReference type="PROSITE" id="PS50109">
    <property type="entry name" value="HIS_KIN"/>
    <property type="match status" value="1"/>
</dbReference>
<name>A0ABW8WQ61_9CYAN</name>
<reference evidence="10 11" key="1">
    <citation type="submission" date="2024-07" db="EMBL/GenBank/DDBJ databases">
        <authorList>
            <person name="Tripathy S."/>
        </authorList>
    </citation>
    <scope>NUCLEOTIDE SEQUENCE [LARGE SCALE GENOMIC DNA]</scope>
    <source>
        <strain evidence="10 11">VB-61278_2</strain>
    </source>
</reference>
<keyword evidence="8" id="KW-1133">Transmembrane helix</keyword>
<keyword evidence="5" id="KW-0418">Kinase</keyword>
<dbReference type="InterPro" id="IPR036890">
    <property type="entry name" value="HATPase_C_sf"/>
</dbReference>
<dbReference type="InterPro" id="IPR052162">
    <property type="entry name" value="Sensor_kinase/Photoreceptor"/>
</dbReference>
<dbReference type="SUPFAM" id="SSF55874">
    <property type="entry name" value="ATPase domain of HSP90 chaperone/DNA topoisomerase II/histidine kinase"/>
    <property type="match status" value="1"/>
</dbReference>
<dbReference type="Pfam" id="PF08448">
    <property type="entry name" value="PAS_4"/>
    <property type="match status" value="1"/>
</dbReference>
<dbReference type="Gene3D" id="3.30.565.10">
    <property type="entry name" value="Histidine kinase-like ATPase, C-terminal domain"/>
    <property type="match status" value="1"/>
</dbReference>
<protein>
    <recommendedName>
        <fullName evidence="2">histidine kinase</fullName>
        <ecNumber evidence="2">2.7.13.3</ecNumber>
    </recommendedName>
</protein>
<dbReference type="InterPro" id="IPR013656">
    <property type="entry name" value="PAS_4"/>
</dbReference>
<evidence type="ECO:0000256" key="7">
    <source>
        <dbReference type="SAM" id="Coils"/>
    </source>
</evidence>
<feature type="transmembrane region" description="Helical" evidence="8">
    <location>
        <begin position="28"/>
        <end position="51"/>
    </location>
</feature>
<feature type="coiled-coil region" evidence="7">
    <location>
        <begin position="128"/>
        <end position="169"/>
    </location>
</feature>
<dbReference type="InterPro" id="IPR058544">
    <property type="entry name" value="ETR1_N"/>
</dbReference>
<dbReference type="EMBL" id="JBFQGM010000008">
    <property type="protein sequence ID" value="MFL9463207.1"/>
    <property type="molecule type" value="Genomic_DNA"/>
</dbReference>
<dbReference type="RefSeq" id="WP_050046817.1">
    <property type="nucleotide sequence ID" value="NZ_JBFQGM010000008.1"/>
</dbReference>
<evidence type="ECO:0000256" key="5">
    <source>
        <dbReference type="ARBA" id="ARBA00022777"/>
    </source>
</evidence>
<dbReference type="GO" id="GO:0005524">
    <property type="term" value="F:ATP binding"/>
    <property type="evidence" value="ECO:0007669"/>
    <property type="project" value="UniProtKB-KW"/>
</dbReference>
<evidence type="ECO:0000313" key="10">
    <source>
        <dbReference type="EMBL" id="MFL9463207.1"/>
    </source>
</evidence>
<comment type="catalytic activity">
    <reaction evidence="1">
        <text>ATP + protein L-histidine = ADP + protein N-phospho-L-histidine.</text>
        <dbReference type="EC" id="2.7.13.3"/>
    </reaction>
</comment>
<evidence type="ECO:0000313" key="11">
    <source>
        <dbReference type="Proteomes" id="UP001628874"/>
    </source>
</evidence>
<keyword evidence="11" id="KW-1185">Reference proteome</keyword>
<evidence type="ECO:0000256" key="2">
    <source>
        <dbReference type="ARBA" id="ARBA00012438"/>
    </source>
</evidence>
<dbReference type="Gene3D" id="1.10.287.130">
    <property type="match status" value="1"/>
</dbReference>
<keyword evidence="10" id="KW-0067">ATP-binding</keyword>
<evidence type="ECO:0000259" key="9">
    <source>
        <dbReference type="PROSITE" id="PS50109"/>
    </source>
</evidence>
<feature type="transmembrane region" description="Helical" evidence="8">
    <location>
        <begin position="63"/>
        <end position="84"/>
    </location>
</feature>
<keyword evidence="10" id="KW-0547">Nucleotide-binding</keyword>
<dbReference type="CDD" id="cd00082">
    <property type="entry name" value="HisKA"/>
    <property type="match status" value="1"/>
</dbReference>
<accession>A0ABW8WQ61</accession>
<keyword evidence="3" id="KW-0597">Phosphoprotein</keyword>
<proteinExistence type="predicted"/>
<dbReference type="InterPro" id="IPR004358">
    <property type="entry name" value="Sig_transdc_His_kin-like_C"/>
</dbReference>
<dbReference type="PANTHER" id="PTHR43304:SF1">
    <property type="entry name" value="PAC DOMAIN-CONTAINING PROTEIN"/>
    <property type="match status" value="1"/>
</dbReference>
<dbReference type="Gene3D" id="3.30.450.20">
    <property type="entry name" value="PAS domain"/>
    <property type="match status" value="2"/>
</dbReference>
<dbReference type="PRINTS" id="PR00344">
    <property type="entry name" value="BCTRLSENSOR"/>
</dbReference>
<comment type="caution">
    <text evidence="10">The sequence shown here is derived from an EMBL/GenBank/DDBJ whole genome shotgun (WGS) entry which is preliminary data.</text>
</comment>
<evidence type="ECO:0000256" key="4">
    <source>
        <dbReference type="ARBA" id="ARBA00022679"/>
    </source>
</evidence>
<dbReference type="PANTHER" id="PTHR43304">
    <property type="entry name" value="PHYTOCHROME-LIKE PROTEIN CPH1"/>
    <property type="match status" value="1"/>
</dbReference>
<dbReference type="InterPro" id="IPR036097">
    <property type="entry name" value="HisK_dim/P_sf"/>
</dbReference>
<gene>
    <name evidence="10" type="ORF">AB0759_21600</name>
</gene>
<keyword evidence="8" id="KW-0472">Membrane</keyword>
<keyword evidence="6" id="KW-0902">Two-component regulatory system</keyword>
<dbReference type="SMART" id="SM00387">
    <property type="entry name" value="HATPase_c"/>
    <property type="match status" value="1"/>
</dbReference>
<dbReference type="Pfam" id="PF00512">
    <property type="entry name" value="HisKA"/>
    <property type="match status" value="1"/>
</dbReference>
<dbReference type="InterPro" id="IPR005467">
    <property type="entry name" value="His_kinase_dom"/>
</dbReference>
<feature type="coiled-coil region" evidence="7">
    <location>
        <begin position="415"/>
        <end position="467"/>
    </location>
</feature>
<dbReference type="Proteomes" id="UP001628874">
    <property type="component" value="Unassembled WGS sequence"/>
</dbReference>
<evidence type="ECO:0000256" key="3">
    <source>
        <dbReference type="ARBA" id="ARBA00022553"/>
    </source>
</evidence>
<dbReference type="Pfam" id="PF02518">
    <property type="entry name" value="HATPase_c"/>
    <property type="match status" value="1"/>
</dbReference>
<evidence type="ECO:0000256" key="6">
    <source>
        <dbReference type="ARBA" id="ARBA00023012"/>
    </source>
</evidence>
<evidence type="ECO:0000256" key="1">
    <source>
        <dbReference type="ARBA" id="ARBA00000085"/>
    </source>
</evidence>
<dbReference type="Pfam" id="PF25487">
    <property type="entry name" value="ETR1_N"/>
    <property type="match status" value="1"/>
</dbReference>
<dbReference type="InterPro" id="IPR003661">
    <property type="entry name" value="HisK_dim/P_dom"/>
</dbReference>
<dbReference type="SUPFAM" id="SSF55785">
    <property type="entry name" value="PYP-like sensor domain (PAS domain)"/>
    <property type="match status" value="2"/>
</dbReference>
<keyword evidence="8" id="KW-0812">Transmembrane</keyword>